<comment type="caution">
    <text evidence="1">The sequence shown here is derived from an EMBL/GenBank/DDBJ whole genome shotgun (WGS) entry which is preliminary data.</text>
</comment>
<protein>
    <submittedName>
        <fullName evidence="1">Uncharacterized protein</fullName>
    </submittedName>
</protein>
<organism evidence="1 2">
    <name type="scientific">Smittium culicis</name>
    <dbReference type="NCBI Taxonomy" id="133412"/>
    <lineage>
        <taxon>Eukaryota</taxon>
        <taxon>Fungi</taxon>
        <taxon>Fungi incertae sedis</taxon>
        <taxon>Zoopagomycota</taxon>
        <taxon>Kickxellomycotina</taxon>
        <taxon>Harpellomycetes</taxon>
        <taxon>Harpellales</taxon>
        <taxon>Legeriomycetaceae</taxon>
        <taxon>Smittium</taxon>
    </lineage>
</organism>
<name>A0A1R1YM83_9FUNG</name>
<proteinExistence type="predicted"/>
<dbReference type="EMBL" id="LSSM01000734">
    <property type="protein sequence ID" value="OMJ28022.1"/>
    <property type="molecule type" value="Genomic_DNA"/>
</dbReference>
<evidence type="ECO:0000313" key="2">
    <source>
        <dbReference type="Proteomes" id="UP000187429"/>
    </source>
</evidence>
<reference evidence="2" key="1">
    <citation type="submission" date="2017-01" db="EMBL/GenBank/DDBJ databases">
        <authorList>
            <person name="Wang Y."/>
            <person name="White M."/>
            <person name="Kvist S."/>
            <person name="Moncalvo J.-M."/>
        </authorList>
    </citation>
    <scope>NUCLEOTIDE SEQUENCE [LARGE SCALE GENOMIC DNA]</scope>
    <source>
        <strain evidence="2">ID-206-W2</strain>
    </source>
</reference>
<gene>
    <name evidence="1" type="ORF">AYI69_g2518</name>
</gene>
<sequence>MYQNFKQIILGLSEKANALMAQRDHQLIYQEQTMDIQAPGCNIPHIRTRAPIMEVEIYPELLKVKLNMKEDCIRNPLEDEARKDIIYWRPKFFLMNYQPPPLNGAAPPNVNKTDSTLIKHTEITSTTHKTIEDDIVLVKTMKELLSDLASMITQNRIENLHKLIELPGRAPQIIESTIKPLISND</sequence>
<dbReference type="AlphaFoldDB" id="A0A1R1YM83"/>
<accession>A0A1R1YM83</accession>
<keyword evidence="2" id="KW-1185">Reference proteome</keyword>
<dbReference type="OrthoDB" id="5545891at2759"/>
<dbReference type="Proteomes" id="UP000187429">
    <property type="component" value="Unassembled WGS sequence"/>
</dbReference>
<evidence type="ECO:0000313" key="1">
    <source>
        <dbReference type="EMBL" id="OMJ28022.1"/>
    </source>
</evidence>